<dbReference type="PANTHER" id="PTHR43712">
    <property type="entry name" value="PUTATIVE (AFU_ORTHOLOGUE AFUA_4G14580)-RELATED"/>
    <property type="match status" value="1"/>
</dbReference>
<evidence type="ECO:0000259" key="6">
    <source>
        <dbReference type="Pfam" id="PF08100"/>
    </source>
</evidence>
<dbReference type="SUPFAM" id="SSF53335">
    <property type="entry name" value="S-adenosyl-L-methionine-dependent methyltransferases"/>
    <property type="match status" value="1"/>
</dbReference>
<dbReference type="InterPro" id="IPR012967">
    <property type="entry name" value="COMT_dimerisation"/>
</dbReference>
<dbReference type="InterPro" id="IPR001077">
    <property type="entry name" value="COMT_C"/>
</dbReference>
<dbReference type="Pfam" id="PF08100">
    <property type="entry name" value="Dimerisation"/>
    <property type="match status" value="1"/>
</dbReference>
<dbReference type="PIRSF" id="PIRSF005739">
    <property type="entry name" value="O-mtase"/>
    <property type="match status" value="1"/>
</dbReference>
<feature type="active site" description="Proton acceptor" evidence="4">
    <location>
        <position position="288"/>
    </location>
</feature>
<feature type="domain" description="O-methyltransferase dimerisation" evidence="6">
    <location>
        <begin position="46"/>
        <end position="113"/>
    </location>
</feature>
<dbReference type="AlphaFoldDB" id="A0A8H7K652"/>
<evidence type="ECO:0008006" key="9">
    <source>
        <dbReference type="Google" id="ProtNLM"/>
    </source>
</evidence>
<dbReference type="GO" id="GO:0046983">
    <property type="term" value="F:protein dimerization activity"/>
    <property type="evidence" value="ECO:0007669"/>
    <property type="project" value="InterPro"/>
</dbReference>
<dbReference type="Proteomes" id="UP000616885">
    <property type="component" value="Unassembled WGS sequence"/>
</dbReference>
<reference evidence="7" key="1">
    <citation type="submission" date="2020-10" db="EMBL/GenBank/DDBJ databases">
        <title>High-Quality Genome Resource of Clonostachys rosea strain S41 by Oxford Nanopore Long-Read Sequencing.</title>
        <authorList>
            <person name="Wang H."/>
        </authorList>
    </citation>
    <scope>NUCLEOTIDE SEQUENCE</scope>
    <source>
        <strain evidence="7">S41</strain>
    </source>
</reference>
<keyword evidence="2" id="KW-0808">Transferase</keyword>
<organism evidence="7 8">
    <name type="scientific">Bionectria ochroleuca</name>
    <name type="common">Gliocladium roseum</name>
    <dbReference type="NCBI Taxonomy" id="29856"/>
    <lineage>
        <taxon>Eukaryota</taxon>
        <taxon>Fungi</taxon>
        <taxon>Dikarya</taxon>
        <taxon>Ascomycota</taxon>
        <taxon>Pezizomycotina</taxon>
        <taxon>Sordariomycetes</taxon>
        <taxon>Hypocreomycetidae</taxon>
        <taxon>Hypocreales</taxon>
        <taxon>Bionectriaceae</taxon>
        <taxon>Clonostachys</taxon>
    </lineage>
</organism>
<sequence>MEQVKDQVILLANESDASRQKVMKALQDLLFSFETTEDTIHRYGHMTLQSAVVQAGINLGLFKYLSQHGKPLTVDEISEKCKTDRQLMVRILRFLSAAGAVHETGKHQYVANHVTDNLSDGAVEAGISHYFSTASPPAQSLPNFLEQIGYTNPVAETHTAFKLAFNTDLNAYAWFGQNPTQLNHFNTYMALRRNPDSTWLSVYPVAEEAAAWPSEKPLYVNIGGGVGHQCAQFREKYPDLPGRIVLQDLPHSVAQALPTPGVENMAHNILEPQPVVGAKFYYLRAVLHNHPLHTIRLVVENIKAAMGPDSVLLIDEMVFPEKEVNFNTASIDMTMLSVFASMERTEAQWRLVFEDVGLELVRTYTYYPRNYESVMDVRLPRAK</sequence>
<feature type="domain" description="O-methyltransferase C-terminal" evidence="5">
    <location>
        <begin position="219"/>
        <end position="357"/>
    </location>
</feature>
<evidence type="ECO:0000256" key="1">
    <source>
        <dbReference type="ARBA" id="ARBA00022603"/>
    </source>
</evidence>
<evidence type="ECO:0000313" key="7">
    <source>
        <dbReference type="EMBL" id="KAF9743993.1"/>
    </source>
</evidence>
<accession>A0A8H7K652</accession>
<proteinExistence type="predicted"/>
<gene>
    <name evidence="7" type="ORF">IM811_006333</name>
</gene>
<keyword evidence="1" id="KW-0489">Methyltransferase</keyword>
<comment type="caution">
    <text evidence="7">The sequence shown here is derived from an EMBL/GenBank/DDBJ whole genome shotgun (WGS) entry which is preliminary data.</text>
</comment>
<dbReference type="InterPro" id="IPR036390">
    <property type="entry name" value="WH_DNA-bd_sf"/>
</dbReference>
<dbReference type="SUPFAM" id="SSF46785">
    <property type="entry name" value="Winged helix' DNA-binding domain"/>
    <property type="match status" value="1"/>
</dbReference>
<dbReference type="InterPro" id="IPR036388">
    <property type="entry name" value="WH-like_DNA-bd_sf"/>
</dbReference>
<keyword evidence="3" id="KW-0949">S-adenosyl-L-methionine</keyword>
<dbReference type="EMBL" id="JADCTT010000016">
    <property type="protein sequence ID" value="KAF9743993.1"/>
    <property type="molecule type" value="Genomic_DNA"/>
</dbReference>
<dbReference type="GO" id="GO:0032259">
    <property type="term" value="P:methylation"/>
    <property type="evidence" value="ECO:0007669"/>
    <property type="project" value="UniProtKB-KW"/>
</dbReference>
<evidence type="ECO:0000313" key="8">
    <source>
        <dbReference type="Proteomes" id="UP000616885"/>
    </source>
</evidence>
<evidence type="ECO:0000256" key="2">
    <source>
        <dbReference type="ARBA" id="ARBA00022679"/>
    </source>
</evidence>
<dbReference type="InterPro" id="IPR029063">
    <property type="entry name" value="SAM-dependent_MTases_sf"/>
</dbReference>
<dbReference type="InterPro" id="IPR016461">
    <property type="entry name" value="COMT-like"/>
</dbReference>
<dbReference type="Gene3D" id="1.10.10.10">
    <property type="entry name" value="Winged helix-like DNA-binding domain superfamily/Winged helix DNA-binding domain"/>
    <property type="match status" value="1"/>
</dbReference>
<dbReference type="GO" id="GO:0008171">
    <property type="term" value="F:O-methyltransferase activity"/>
    <property type="evidence" value="ECO:0007669"/>
    <property type="project" value="InterPro"/>
</dbReference>
<evidence type="ECO:0000256" key="3">
    <source>
        <dbReference type="ARBA" id="ARBA00022691"/>
    </source>
</evidence>
<name>A0A8H7K652_BIOOC</name>
<evidence type="ECO:0000256" key="4">
    <source>
        <dbReference type="PIRSR" id="PIRSR005739-1"/>
    </source>
</evidence>
<protein>
    <recommendedName>
        <fullName evidence="9">O-methyltransferase domain-containing protein</fullName>
    </recommendedName>
</protein>
<dbReference type="PANTHER" id="PTHR43712:SF2">
    <property type="entry name" value="O-METHYLTRANSFERASE CICE"/>
    <property type="match status" value="1"/>
</dbReference>
<evidence type="ECO:0000259" key="5">
    <source>
        <dbReference type="Pfam" id="PF00891"/>
    </source>
</evidence>
<dbReference type="Pfam" id="PF00891">
    <property type="entry name" value="Methyltransf_2"/>
    <property type="match status" value="1"/>
</dbReference>
<dbReference type="Gene3D" id="3.40.50.150">
    <property type="entry name" value="Vaccinia Virus protein VP39"/>
    <property type="match status" value="1"/>
</dbReference>
<dbReference type="PROSITE" id="PS51683">
    <property type="entry name" value="SAM_OMT_II"/>
    <property type="match status" value="1"/>
</dbReference>